<sequence length="342" mass="36271">MGLLVKKRRKAASRGEAQCEQDEPPTPEPAPAPAPAATPSIQPSAARPLMAPPEGTRQAAAEWARRRRESAESQPRSVSAAAVGSTEPDAAAPIHIEDTANVPGQVLPADGEQGGAEGGVDSGDGTGEGVAEGGTAKHESPRNGRPPAASPRGKERKAAQGEPSCDEGFSFAYGPANFGFCYVSLEEREGLNLQRIRVDGRKVGFSDESLRDALAAMEEIMERRVPVTVTYDVRNVPTPSMKHVREGLKWAGEHKELLDEYIQGITVILNSWVLTKLANFVLSVLKPPQPTKICRDEAEAIAFLWAKCQTARSWGGGGKDAPRRGKTASTVRASPEGVGVGV</sequence>
<evidence type="ECO:0008006" key="4">
    <source>
        <dbReference type="Google" id="ProtNLM"/>
    </source>
</evidence>
<dbReference type="HOGENOM" id="CLU_812429_0_0_1"/>
<feature type="region of interest" description="Disordered" evidence="1">
    <location>
        <begin position="1"/>
        <end position="165"/>
    </location>
</feature>
<dbReference type="EnsemblProtists" id="EOD36135">
    <property type="protein sequence ID" value="EOD36135"/>
    <property type="gene ID" value="EMIHUDRAFT_440676"/>
</dbReference>
<proteinExistence type="predicted"/>
<accession>A0A0D3KK50</accession>
<keyword evidence="3" id="KW-1185">Reference proteome</keyword>
<dbReference type="Proteomes" id="UP000013827">
    <property type="component" value="Unassembled WGS sequence"/>
</dbReference>
<protein>
    <recommendedName>
        <fullName evidence="4">CRAL-TRIO domain-containing protein</fullName>
    </recommendedName>
</protein>
<dbReference type="PaxDb" id="2903-EOD36135"/>
<evidence type="ECO:0000313" key="3">
    <source>
        <dbReference type="Proteomes" id="UP000013827"/>
    </source>
</evidence>
<name>A0A0D3KK50_EMIH1</name>
<dbReference type="RefSeq" id="XP_005788564.1">
    <property type="nucleotide sequence ID" value="XM_005788507.1"/>
</dbReference>
<evidence type="ECO:0000313" key="2">
    <source>
        <dbReference type="EnsemblProtists" id="EOD36135"/>
    </source>
</evidence>
<dbReference type="GeneID" id="17281406"/>
<feature type="region of interest" description="Disordered" evidence="1">
    <location>
        <begin position="314"/>
        <end position="342"/>
    </location>
</feature>
<evidence type="ECO:0000256" key="1">
    <source>
        <dbReference type="SAM" id="MobiDB-lite"/>
    </source>
</evidence>
<dbReference type="KEGG" id="ehx:EMIHUDRAFT_440676"/>
<feature type="compositionally biased region" description="Basic residues" evidence="1">
    <location>
        <begin position="1"/>
        <end position="12"/>
    </location>
</feature>
<feature type="compositionally biased region" description="Pro residues" evidence="1">
    <location>
        <begin position="26"/>
        <end position="36"/>
    </location>
</feature>
<dbReference type="AlphaFoldDB" id="A0A0D3KK50"/>
<organism evidence="2 3">
    <name type="scientific">Emiliania huxleyi (strain CCMP1516)</name>
    <dbReference type="NCBI Taxonomy" id="280463"/>
    <lineage>
        <taxon>Eukaryota</taxon>
        <taxon>Haptista</taxon>
        <taxon>Haptophyta</taxon>
        <taxon>Prymnesiophyceae</taxon>
        <taxon>Isochrysidales</taxon>
        <taxon>Noelaerhabdaceae</taxon>
        <taxon>Emiliania</taxon>
    </lineage>
</organism>
<reference evidence="3" key="1">
    <citation type="journal article" date="2013" name="Nature">
        <title>Pan genome of the phytoplankton Emiliania underpins its global distribution.</title>
        <authorList>
            <person name="Read B.A."/>
            <person name="Kegel J."/>
            <person name="Klute M.J."/>
            <person name="Kuo A."/>
            <person name="Lefebvre S.C."/>
            <person name="Maumus F."/>
            <person name="Mayer C."/>
            <person name="Miller J."/>
            <person name="Monier A."/>
            <person name="Salamov A."/>
            <person name="Young J."/>
            <person name="Aguilar M."/>
            <person name="Claverie J.M."/>
            <person name="Frickenhaus S."/>
            <person name="Gonzalez K."/>
            <person name="Herman E.K."/>
            <person name="Lin Y.C."/>
            <person name="Napier J."/>
            <person name="Ogata H."/>
            <person name="Sarno A.F."/>
            <person name="Shmutz J."/>
            <person name="Schroeder D."/>
            <person name="de Vargas C."/>
            <person name="Verret F."/>
            <person name="von Dassow P."/>
            <person name="Valentin K."/>
            <person name="Van de Peer Y."/>
            <person name="Wheeler G."/>
            <person name="Dacks J.B."/>
            <person name="Delwiche C.F."/>
            <person name="Dyhrman S.T."/>
            <person name="Glockner G."/>
            <person name="John U."/>
            <person name="Richards T."/>
            <person name="Worden A.Z."/>
            <person name="Zhang X."/>
            <person name="Grigoriev I.V."/>
            <person name="Allen A.E."/>
            <person name="Bidle K."/>
            <person name="Borodovsky M."/>
            <person name="Bowler C."/>
            <person name="Brownlee C."/>
            <person name="Cock J.M."/>
            <person name="Elias M."/>
            <person name="Gladyshev V.N."/>
            <person name="Groth M."/>
            <person name="Guda C."/>
            <person name="Hadaegh A."/>
            <person name="Iglesias-Rodriguez M.D."/>
            <person name="Jenkins J."/>
            <person name="Jones B.M."/>
            <person name="Lawson T."/>
            <person name="Leese F."/>
            <person name="Lindquist E."/>
            <person name="Lobanov A."/>
            <person name="Lomsadze A."/>
            <person name="Malik S.B."/>
            <person name="Marsh M.E."/>
            <person name="Mackinder L."/>
            <person name="Mock T."/>
            <person name="Mueller-Roeber B."/>
            <person name="Pagarete A."/>
            <person name="Parker M."/>
            <person name="Probert I."/>
            <person name="Quesneville H."/>
            <person name="Raines C."/>
            <person name="Rensing S.A."/>
            <person name="Riano-Pachon D.M."/>
            <person name="Richier S."/>
            <person name="Rokitta S."/>
            <person name="Shiraiwa Y."/>
            <person name="Soanes D.M."/>
            <person name="van der Giezen M."/>
            <person name="Wahlund T.M."/>
            <person name="Williams B."/>
            <person name="Wilson W."/>
            <person name="Wolfe G."/>
            <person name="Wurch L.L."/>
        </authorList>
    </citation>
    <scope>NUCLEOTIDE SEQUENCE</scope>
</reference>
<feature type="compositionally biased region" description="Gly residues" evidence="1">
    <location>
        <begin position="112"/>
        <end position="132"/>
    </location>
</feature>
<reference evidence="2" key="2">
    <citation type="submission" date="2024-10" db="UniProtKB">
        <authorList>
            <consortium name="EnsemblProtists"/>
        </authorList>
    </citation>
    <scope>IDENTIFICATION</scope>
</reference>